<gene>
    <name evidence="2" type="primary">69</name>
    <name evidence="2" type="ORF">HHTV2_69</name>
</gene>
<evidence type="ECO:0000256" key="1">
    <source>
        <dbReference type="SAM" id="MobiDB-lite"/>
    </source>
</evidence>
<proteinExistence type="predicted"/>
<feature type="region of interest" description="Disordered" evidence="1">
    <location>
        <begin position="1"/>
        <end position="25"/>
    </location>
</feature>
<evidence type="ECO:0000313" key="2">
    <source>
        <dbReference type="EMBL" id="AGM11234.1"/>
    </source>
</evidence>
<accession>R4T6B6</accession>
<dbReference type="KEGG" id="vg:16194286"/>
<keyword evidence="3" id="KW-1185">Reference proteome</keyword>
<reference evidence="2 3" key="1">
    <citation type="submission" date="2012-12" db="EMBL/GenBank/DDBJ databases">
        <authorList>
            <person name="Sencilo A."/>
            <person name="Jacobs-Sera D."/>
            <person name="Russell D.A."/>
            <person name="Ko C."/>
            <person name="Atanasova N."/>
            <person name="Osterlund E."/>
            <person name="Oksanen H.M."/>
            <person name="Bamford D.H."/>
            <person name="Hatfull G.F."/>
            <person name="Roine E."/>
            <person name="Hendrix R.W."/>
        </authorList>
    </citation>
    <scope>NUCLEOTIDE SEQUENCE [LARGE SCALE GENOMIC DNA]</scope>
</reference>
<evidence type="ECO:0000313" key="3">
    <source>
        <dbReference type="Proteomes" id="UP000203112"/>
    </source>
</evidence>
<sequence>MSDLTDFGGGVQPPDPPHIQKRKQVPLSVGEKRITAGWIGPVPEREALGYVTKRDEREHRIRALDAYGISTRVLRRLEGNGVEVVLVHEAESDRVLEFTLQQYLTADEVPDRYLMRQDDPQRYVVRADATENWEHGADLYLPADRRVEYE</sequence>
<dbReference type="RefSeq" id="YP_008060378.1">
    <property type="nucleotide sequence ID" value="NC_021340.1"/>
</dbReference>
<organism evidence="2 3">
    <name type="scientific">Haloarcula hispanica tailed virus 2</name>
    <dbReference type="NCBI Taxonomy" id="1273751"/>
    <lineage>
        <taxon>Viruses</taxon>
        <taxon>Duplodnaviria</taxon>
        <taxon>Heunggongvirae</taxon>
        <taxon>Uroviricota</taxon>
        <taxon>Caudoviricetes</taxon>
        <taxon>Saparoviridae</taxon>
        <taxon>Halohivirus</taxon>
        <taxon>Halohivirus suolae</taxon>
        <taxon>Halohivirus HHTV2</taxon>
    </lineage>
</organism>
<dbReference type="EMBL" id="KC292024">
    <property type="protein sequence ID" value="AGM11234.1"/>
    <property type="molecule type" value="Genomic_DNA"/>
</dbReference>
<dbReference type="Proteomes" id="UP000203112">
    <property type="component" value="Segment"/>
</dbReference>
<dbReference type="GeneID" id="16194286"/>
<protein>
    <submittedName>
        <fullName evidence="2">Uncharacterized protein</fullName>
    </submittedName>
</protein>
<name>R4T6B6_9CAUD</name>